<dbReference type="SMART" id="SM00950">
    <property type="entry name" value="Piwi"/>
    <property type="match status" value="1"/>
</dbReference>
<dbReference type="InterPro" id="IPR003165">
    <property type="entry name" value="Piwi"/>
</dbReference>
<protein>
    <recommendedName>
        <fullName evidence="1">Piwi domain-containing protein</fullName>
    </recommendedName>
</protein>
<proteinExistence type="predicted"/>
<evidence type="ECO:0000313" key="2">
    <source>
        <dbReference type="EMBL" id="KAK6513576.1"/>
    </source>
</evidence>
<keyword evidence="3" id="KW-1185">Reference proteome</keyword>
<dbReference type="EMBL" id="JAVHJM010000005">
    <property type="protein sequence ID" value="KAK6513576.1"/>
    <property type="molecule type" value="Genomic_DNA"/>
</dbReference>
<dbReference type="InterPro" id="IPR012337">
    <property type="entry name" value="RNaseH-like_sf"/>
</dbReference>
<dbReference type="Proteomes" id="UP001307849">
    <property type="component" value="Unassembled WGS sequence"/>
</dbReference>
<dbReference type="PROSITE" id="PS50822">
    <property type="entry name" value="PIWI"/>
    <property type="match status" value="1"/>
</dbReference>
<evidence type="ECO:0000259" key="1">
    <source>
        <dbReference type="PROSITE" id="PS50822"/>
    </source>
</evidence>
<dbReference type="PANTHER" id="PTHR22891">
    <property type="entry name" value="EUKARYOTIC TRANSLATION INITIATION FACTOR 2C"/>
    <property type="match status" value="1"/>
</dbReference>
<comment type="caution">
    <text evidence="2">The sequence shown here is derived from an EMBL/GenBank/DDBJ whole genome shotgun (WGS) entry which is preliminary data.</text>
</comment>
<dbReference type="AlphaFoldDB" id="A0AAN8RX33"/>
<gene>
    <name evidence="2" type="ORF">TWF506_008015</name>
</gene>
<evidence type="ECO:0000313" key="3">
    <source>
        <dbReference type="Proteomes" id="UP001307849"/>
    </source>
</evidence>
<dbReference type="InterPro" id="IPR036397">
    <property type="entry name" value="RNaseH_sf"/>
</dbReference>
<dbReference type="Gene3D" id="3.40.50.2300">
    <property type="match status" value="1"/>
</dbReference>
<sequence>MFKRAQNSPTLSRFGLDFGNELLKIQARTLAMPTVLLGGDRTADISTNDGSLLGRDLRFQTPAAVLPFVLVQLTTGAENVQVSDKVDEEFMVFVQRLLRRCGDSGMTRPPGTRPEAMFLLSLGDRRDDPRNDIEGLFTRQIAPLKAKITSGQIPLIFCMLPNNDPKYYNAIKRAGDVLAGVLTICMDGTKLAKFANGKAADSYCNTLALKVNLKCGGVNHSTQSDPGLQGIFPGLKSNSVMLLGADVSHSGRRDLPSITAIVGTYEPSHSRPYSEISYQTNKEMIESMTEGVRNHLKRFHTMHRTLPRYIVMFRDGVSESQYRQVLDQEVVAIDVAIDRALQELGSGTAPERPKLMVLVVGKRHHTRFFPPGAKDDHQKTLPGLVVDRAVTAIYEKDFYLQAHGAIQGTPRPAHYFVVRDDMQLSDAQIQQLVFTWSFSFGRSFRSVSYAPPAYCADLACGRARAWIQHKVDDIRGGLNLYPASTGGSTTTTGGSADIRAAAVANLNGIARDCGNLHKDLEETMWYI</sequence>
<reference evidence="2 3" key="1">
    <citation type="submission" date="2019-10" db="EMBL/GenBank/DDBJ databases">
        <authorList>
            <person name="Palmer J.M."/>
        </authorList>
    </citation>
    <scope>NUCLEOTIDE SEQUENCE [LARGE SCALE GENOMIC DNA]</scope>
    <source>
        <strain evidence="2 3">TWF506</strain>
    </source>
</reference>
<feature type="domain" description="Piwi" evidence="1">
    <location>
        <begin position="155"/>
        <end position="468"/>
    </location>
</feature>
<dbReference type="Pfam" id="PF02171">
    <property type="entry name" value="Piwi"/>
    <property type="match status" value="1"/>
</dbReference>
<dbReference type="GO" id="GO:0003676">
    <property type="term" value="F:nucleic acid binding"/>
    <property type="evidence" value="ECO:0007669"/>
    <property type="project" value="InterPro"/>
</dbReference>
<dbReference type="SUPFAM" id="SSF53098">
    <property type="entry name" value="Ribonuclease H-like"/>
    <property type="match status" value="1"/>
</dbReference>
<dbReference type="Gene3D" id="3.30.420.10">
    <property type="entry name" value="Ribonuclease H-like superfamily/Ribonuclease H"/>
    <property type="match status" value="1"/>
</dbReference>
<accession>A0AAN8RX33</accession>
<name>A0AAN8RX33_9PEZI</name>
<organism evidence="2 3">
    <name type="scientific">Arthrobotrys conoides</name>
    <dbReference type="NCBI Taxonomy" id="74498"/>
    <lineage>
        <taxon>Eukaryota</taxon>
        <taxon>Fungi</taxon>
        <taxon>Dikarya</taxon>
        <taxon>Ascomycota</taxon>
        <taxon>Pezizomycotina</taxon>
        <taxon>Orbiliomycetes</taxon>
        <taxon>Orbiliales</taxon>
        <taxon>Orbiliaceae</taxon>
        <taxon>Arthrobotrys</taxon>
    </lineage>
</organism>